<dbReference type="SUPFAM" id="SSF88713">
    <property type="entry name" value="Glycoside hydrolase/deacetylase"/>
    <property type="match status" value="1"/>
</dbReference>
<comment type="caution">
    <text evidence="2">The sequence shown here is derived from an EMBL/GenBank/DDBJ whole genome shotgun (WGS) entry which is preliminary data.</text>
</comment>
<evidence type="ECO:0000259" key="1">
    <source>
        <dbReference type="PROSITE" id="PS51677"/>
    </source>
</evidence>
<evidence type="ECO:0000313" key="3">
    <source>
        <dbReference type="Proteomes" id="UP000654993"/>
    </source>
</evidence>
<keyword evidence="3" id="KW-1185">Reference proteome</keyword>
<dbReference type="AlphaFoldDB" id="A0A916QER6"/>
<name>A0A916QER6_9BACL</name>
<feature type="domain" description="NodB homology" evidence="1">
    <location>
        <begin position="125"/>
        <end position="310"/>
    </location>
</feature>
<dbReference type="GO" id="GO:0005975">
    <property type="term" value="P:carbohydrate metabolic process"/>
    <property type="evidence" value="ECO:0007669"/>
    <property type="project" value="InterPro"/>
</dbReference>
<dbReference type="InterPro" id="IPR002509">
    <property type="entry name" value="NODB_dom"/>
</dbReference>
<dbReference type="Gene3D" id="3.20.20.370">
    <property type="entry name" value="Glycoside hydrolase/deacetylase"/>
    <property type="match status" value="1"/>
</dbReference>
<dbReference type="RefSeq" id="WP_200967626.1">
    <property type="nucleotide sequence ID" value="NZ_BMAQ01000045.1"/>
</dbReference>
<evidence type="ECO:0000313" key="2">
    <source>
        <dbReference type="EMBL" id="GFR39431.1"/>
    </source>
</evidence>
<accession>A0A916QER6</accession>
<reference evidence="2" key="2">
    <citation type="journal article" date="2021" name="Data Brief">
        <title>Draft genome sequence data of the facultative, thermophilic, xylanolytic bacterium Paenibacillus sp. strain DA-C8.</title>
        <authorList>
            <person name="Chhe C."/>
            <person name="Uke A."/>
            <person name="Baramee S."/>
            <person name="Ungkulpasvich U."/>
            <person name="Tachaapaikoon C."/>
            <person name="Pason P."/>
            <person name="Waeonukul R."/>
            <person name="Ratanakhanokchai K."/>
            <person name="Kosugi A."/>
        </authorList>
    </citation>
    <scope>NUCLEOTIDE SEQUENCE</scope>
    <source>
        <strain evidence="2">DA-C8</strain>
    </source>
</reference>
<protein>
    <recommendedName>
        <fullName evidence="1">NodB homology domain-containing protein</fullName>
    </recommendedName>
</protein>
<dbReference type="EMBL" id="BMAQ01000045">
    <property type="protein sequence ID" value="GFR39431.1"/>
    <property type="molecule type" value="Genomic_DNA"/>
</dbReference>
<dbReference type="PANTHER" id="PTHR10587:SF125">
    <property type="entry name" value="POLYSACCHARIDE DEACETYLASE YHEN-RELATED"/>
    <property type="match status" value="1"/>
</dbReference>
<gene>
    <name evidence="2" type="ORF">PRECH8_27270</name>
</gene>
<dbReference type="Proteomes" id="UP000654993">
    <property type="component" value="Unassembled WGS sequence"/>
</dbReference>
<reference evidence="2" key="1">
    <citation type="submission" date="2020-08" db="EMBL/GenBank/DDBJ databases">
        <authorList>
            <person name="Uke A."/>
            <person name="Chhe C."/>
            <person name="Baramee S."/>
            <person name="Kosugi A."/>
        </authorList>
    </citation>
    <scope>NUCLEOTIDE SEQUENCE</scope>
    <source>
        <strain evidence="2">DA-C8</strain>
    </source>
</reference>
<dbReference type="CDD" id="cd10944">
    <property type="entry name" value="CE4_SmPgdA_like"/>
    <property type="match status" value="1"/>
</dbReference>
<organism evidence="2 3">
    <name type="scientific">Insulibacter thermoxylanivorax</name>
    <dbReference type="NCBI Taxonomy" id="2749268"/>
    <lineage>
        <taxon>Bacteria</taxon>
        <taxon>Bacillati</taxon>
        <taxon>Bacillota</taxon>
        <taxon>Bacilli</taxon>
        <taxon>Bacillales</taxon>
        <taxon>Paenibacillaceae</taxon>
        <taxon>Insulibacter</taxon>
    </lineage>
</organism>
<dbReference type="Pfam" id="PF01522">
    <property type="entry name" value="Polysacc_deac_1"/>
    <property type="match status" value="1"/>
</dbReference>
<dbReference type="GO" id="GO:0016810">
    <property type="term" value="F:hydrolase activity, acting on carbon-nitrogen (but not peptide) bonds"/>
    <property type="evidence" value="ECO:0007669"/>
    <property type="project" value="InterPro"/>
</dbReference>
<dbReference type="InterPro" id="IPR050248">
    <property type="entry name" value="Polysacc_deacetylase_ArnD"/>
</dbReference>
<dbReference type="PANTHER" id="PTHR10587">
    <property type="entry name" value="GLYCOSYL TRANSFERASE-RELATED"/>
    <property type="match status" value="1"/>
</dbReference>
<sequence>MMLREGACDRAALRGPGRERRVRRSRGAALALLFVLLFTAAVSRGDLNDAIVYAGEAEVPPNLLDDRAVQKAESRVRTLELADRRTPELTNDRIETNHARAIYEQLTYGKMALQEEKRYRVPERPTVYLTFDDGPSKLTEQVLDILAEEGIAATFFVLGEAAERHADLVKRMAQEGHAIGNHTYNHRYAELYEEFGGLWDQVLQTDEIIYQLTGKRSRLFRAPGGTHQNFDPFYAYYMEQAGYIVYDWDVDSGDAKRRGVPADEILYNVVSAPLKHEIHVLLHDGAGHEETVKALPEIIRYYQEQGYAFDVLDPSVQPRQFSLGKLKWKRKISFQQHEQFMERIMDFRTLRENGLREHSLKSWRQDPAAEERLLLQVNGRNMVLSEREFYIVDGHYQVPLDRLTAVLDGRLWKVERKAAGGPLEKAEDMRPQIADGMKGPAAVDPARMHNRYRAEIAGHMIVYDPAMQSMIVRGPGGEERSLTSVQLEEIDGRLFVPLRGTVEMLGGSIPSYSVDQEMKQVRIDMPNTGYGRGVWWKVSGQYRMGSIWSHPLLKQSTVTL</sequence>
<dbReference type="InterPro" id="IPR011330">
    <property type="entry name" value="Glyco_hydro/deAcase_b/a-brl"/>
</dbReference>
<proteinExistence type="predicted"/>
<dbReference type="PROSITE" id="PS51677">
    <property type="entry name" value="NODB"/>
    <property type="match status" value="1"/>
</dbReference>